<keyword evidence="2" id="KW-1185">Reference proteome</keyword>
<sequence>MNKQSTAITNIEKQSGGLNIDDDAEVNNHDNTIQTDKHRMIVVSSLGLYFAILLMATITCMIISNQDLCSMITFLLFTSIIALICYADSHCCSKGWPNHNNNITVSDDDDQTKNLIPESVLIRPM</sequence>
<dbReference type="Proteomes" id="UP000515146">
    <property type="component" value="Unplaced"/>
</dbReference>
<reference evidence="3" key="1">
    <citation type="submission" date="2025-08" db="UniProtKB">
        <authorList>
            <consortium name="RefSeq"/>
        </authorList>
    </citation>
    <scope>IDENTIFICATION</scope>
    <source>
        <strain evidence="3">Airmid</strain>
    </source>
</reference>
<name>A0A6P6Y2U9_DERPT</name>
<organism evidence="2 3">
    <name type="scientific">Dermatophagoides pteronyssinus</name>
    <name type="common">European house dust mite</name>
    <dbReference type="NCBI Taxonomy" id="6956"/>
    <lineage>
        <taxon>Eukaryota</taxon>
        <taxon>Metazoa</taxon>
        <taxon>Ecdysozoa</taxon>
        <taxon>Arthropoda</taxon>
        <taxon>Chelicerata</taxon>
        <taxon>Arachnida</taxon>
        <taxon>Acari</taxon>
        <taxon>Acariformes</taxon>
        <taxon>Sarcoptiformes</taxon>
        <taxon>Astigmata</taxon>
        <taxon>Psoroptidia</taxon>
        <taxon>Analgoidea</taxon>
        <taxon>Pyroglyphidae</taxon>
        <taxon>Dermatophagoidinae</taxon>
        <taxon>Dermatophagoides</taxon>
    </lineage>
</organism>
<dbReference type="InParanoid" id="A0A6P6Y2U9"/>
<feature type="transmembrane region" description="Helical" evidence="1">
    <location>
        <begin position="70"/>
        <end position="87"/>
    </location>
</feature>
<dbReference type="RefSeq" id="XP_027199813.1">
    <property type="nucleotide sequence ID" value="XM_027344012.1"/>
</dbReference>
<evidence type="ECO:0000313" key="2">
    <source>
        <dbReference type="Proteomes" id="UP000515146"/>
    </source>
</evidence>
<gene>
    <name evidence="3" type="primary">LOC113793934</name>
</gene>
<dbReference type="KEGG" id="dpte:113793934"/>
<feature type="transmembrane region" description="Helical" evidence="1">
    <location>
        <begin position="41"/>
        <end position="64"/>
    </location>
</feature>
<accession>A0A6P6Y2U9</accession>
<evidence type="ECO:0000313" key="3">
    <source>
        <dbReference type="RefSeq" id="XP_027199813.1"/>
    </source>
</evidence>
<evidence type="ECO:0000256" key="1">
    <source>
        <dbReference type="SAM" id="Phobius"/>
    </source>
</evidence>
<keyword evidence="1" id="KW-0472">Membrane</keyword>
<dbReference type="AlphaFoldDB" id="A0A6P6Y2U9"/>
<protein>
    <submittedName>
        <fullName evidence="3">Uncharacterized protein LOC113793934</fullName>
    </submittedName>
</protein>
<proteinExistence type="predicted"/>
<keyword evidence="1" id="KW-1133">Transmembrane helix</keyword>
<dbReference type="OrthoDB" id="10439225at2759"/>
<keyword evidence="1" id="KW-0812">Transmembrane</keyword>